<protein>
    <submittedName>
        <fullName evidence="1">Uncharacterized protein</fullName>
    </submittedName>
</protein>
<organism evidence="1">
    <name type="scientific">marine sediment metagenome</name>
    <dbReference type="NCBI Taxonomy" id="412755"/>
    <lineage>
        <taxon>unclassified sequences</taxon>
        <taxon>metagenomes</taxon>
        <taxon>ecological metagenomes</taxon>
    </lineage>
</organism>
<evidence type="ECO:0000313" key="1">
    <source>
        <dbReference type="EMBL" id="GAG23765.1"/>
    </source>
</evidence>
<reference evidence="1" key="1">
    <citation type="journal article" date="2014" name="Front. Microbiol.">
        <title>High frequency of phylogenetically diverse reductive dehalogenase-homologous genes in deep subseafloor sedimentary metagenomes.</title>
        <authorList>
            <person name="Kawai M."/>
            <person name="Futagami T."/>
            <person name="Toyoda A."/>
            <person name="Takaki Y."/>
            <person name="Nishi S."/>
            <person name="Hori S."/>
            <person name="Arai W."/>
            <person name="Tsubouchi T."/>
            <person name="Morono Y."/>
            <person name="Uchiyama I."/>
            <person name="Ito T."/>
            <person name="Fujiyama A."/>
            <person name="Inagaki F."/>
            <person name="Takami H."/>
        </authorList>
    </citation>
    <scope>NUCLEOTIDE SEQUENCE</scope>
    <source>
        <strain evidence="1">Expedition CK06-06</strain>
    </source>
</reference>
<accession>X0VZM9</accession>
<feature type="non-terminal residue" evidence="1">
    <location>
        <position position="1"/>
    </location>
</feature>
<dbReference type="AlphaFoldDB" id="X0VZM9"/>
<comment type="caution">
    <text evidence="1">The sequence shown here is derived from an EMBL/GenBank/DDBJ whole genome shotgun (WGS) entry which is preliminary data.</text>
</comment>
<dbReference type="Gene3D" id="3.20.20.70">
    <property type="entry name" value="Aldolase class I"/>
    <property type="match status" value="1"/>
</dbReference>
<proteinExistence type="predicted"/>
<dbReference type="EMBL" id="BARS01030606">
    <property type="protein sequence ID" value="GAG23765.1"/>
    <property type="molecule type" value="Genomic_DNA"/>
</dbReference>
<gene>
    <name evidence="1" type="ORF">S01H1_47721</name>
</gene>
<dbReference type="InterPro" id="IPR013785">
    <property type="entry name" value="Aldolase_TIM"/>
</dbReference>
<name>X0VZM9_9ZZZZ</name>
<sequence length="108" mass="11844">REWARAWQVCRAGDAARMDEVRAVVDAFREGTFAASGRRTIACLKRALQVLGVVESASVAKGTPELTRPDAERFDQVFEQVRELAEESLGATWVSAVTEKPAAPRANQ</sequence>